<keyword evidence="2" id="KW-1185">Reference proteome</keyword>
<proteinExistence type="predicted"/>
<gene>
    <name evidence="1" type="ordered locus">TOL2_C37440</name>
</gene>
<dbReference type="KEGG" id="dto:TOL2_C37440"/>
<dbReference type="STRING" id="651182.TOL2_C37440"/>
<dbReference type="HOGENOM" id="CLU_2600400_0_0_7"/>
<evidence type="ECO:0000313" key="1">
    <source>
        <dbReference type="EMBL" id="CCK81900.1"/>
    </source>
</evidence>
<dbReference type="EMBL" id="FO203503">
    <property type="protein sequence ID" value="CCK81900.1"/>
    <property type="molecule type" value="Genomic_DNA"/>
</dbReference>
<dbReference type="Proteomes" id="UP000007347">
    <property type="component" value="Chromosome"/>
</dbReference>
<sequence length="79" mass="9088">MFSGLSACVAICQSDWAGPWFAGSFINVAFKCQLRAYWIICSRFPWVESDILRQAVGAFKYNRVIACFLPYIYGFIRVF</sequence>
<protein>
    <submittedName>
        <fullName evidence="1">Uncharacterized protein</fullName>
    </submittedName>
</protein>
<evidence type="ECO:0000313" key="2">
    <source>
        <dbReference type="Proteomes" id="UP000007347"/>
    </source>
</evidence>
<reference evidence="1 2" key="1">
    <citation type="journal article" date="2013" name="Environ. Microbiol.">
        <title>Complete genome, catabolic sub-proteomes and key-metabolites of Desulfobacula toluolica Tol2, a marine, aromatic compound-degrading, sulfate-reducing bacterium.</title>
        <authorList>
            <person name="Wohlbrand L."/>
            <person name="Jacob J.H."/>
            <person name="Kube M."/>
            <person name="Mussmann M."/>
            <person name="Jarling R."/>
            <person name="Beck A."/>
            <person name="Amann R."/>
            <person name="Wilkes H."/>
            <person name="Reinhardt R."/>
            <person name="Rabus R."/>
        </authorList>
    </citation>
    <scope>NUCLEOTIDE SEQUENCE [LARGE SCALE GENOMIC DNA]</scope>
    <source>
        <strain evidence="2">DSM 7467 / Tol2</strain>
    </source>
</reference>
<accession>K0NMJ5</accession>
<dbReference type="AlphaFoldDB" id="K0NMJ5"/>
<organism evidence="1 2">
    <name type="scientific">Desulfobacula toluolica (strain DSM 7467 / Tol2)</name>
    <dbReference type="NCBI Taxonomy" id="651182"/>
    <lineage>
        <taxon>Bacteria</taxon>
        <taxon>Pseudomonadati</taxon>
        <taxon>Thermodesulfobacteriota</taxon>
        <taxon>Desulfobacteria</taxon>
        <taxon>Desulfobacterales</taxon>
        <taxon>Desulfobacteraceae</taxon>
        <taxon>Desulfobacula</taxon>
    </lineage>
</organism>
<name>K0NMJ5_DESTT</name>